<evidence type="ECO:0000313" key="1">
    <source>
        <dbReference type="EMBL" id="TFW24310.1"/>
    </source>
</evidence>
<dbReference type="AlphaFoldDB" id="A0A4Y9SL77"/>
<comment type="caution">
    <text evidence="1">The sequence shown here is derived from an EMBL/GenBank/DDBJ whole genome shotgun (WGS) entry which is preliminary data.</text>
</comment>
<dbReference type="RefSeq" id="WP_135201507.1">
    <property type="nucleotide sequence ID" value="NZ_SPVG01000098.1"/>
</dbReference>
<proteinExistence type="predicted"/>
<dbReference type="EMBL" id="SPVG01000098">
    <property type="protein sequence ID" value="TFW24310.1"/>
    <property type="molecule type" value="Genomic_DNA"/>
</dbReference>
<gene>
    <name evidence="1" type="ORF">E4L98_10475</name>
</gene>
<dbReference type="InterPro" id="IPR049457">
    <property type="entry name" value="Emfourin"/>
</dbReference>
<dbReference type="OrthoDB" id="8778214at2"/>
<organism evidence="1 2">
    <name type="scientific">Duganella callida</name>
    <dbReference type="NCBI Taxonomy" id="2561932"/>
    <lineage>
        <taxon>Bacteria</taxon>
        <taxon>Pseudomonadati</taxon>
        <taxon>Pseudomonadota</taxon>
        <taxon>Betaproteobacteria</taxon>
        <taxon>Burkholderiales</taxon>
        <taxon>Oxalobacteraceae</taxon>
        <taxon>Telluria group</taxon>
        <taxon>Duganella</taxon>
    </lineage>
</organism>
<evidence type="ECO:0000313" key="2">
    <source>
        <dbReference type="Proteomes" id="UP000297729"/>
    </source>
</evidence>
<dbReference type="Pfam" id="PF20242">
    <property type="entry name" value="Emfourin"/>
    <property type="match status" value="1"/>
</dbReference>
<dbReference type="Proteomes" id="UP000297729">
    <property type="component" value="Unassembled WGS sequence"/>
</dbReference>
<name>A0A4Y9SL77_9BURK</name>
<reference evidence="1 2" key="1">
    <citation type="submission" date="2019-03" db="EMBL/GenBank/DDBJ databases">
        <title>Draft Genome Sequence of Duganella callidus sp. nov., a Novel Duganella Species Isolated from Cultivated Soil.</title>
        <authorList>
            <person name="Raths R."/>
            <person name="Peta V."/>
            <person name="Bucking H."/>
        </authorList>
    </citation>
    <scope>NUCLEOTIDE SEQUENCE [LARGE SCALE GENOMIC DNA]</scope>
    <source>
        <strain evidence="1 2">DN04</strain>
    </source>
</reference>
<keyword evidence="2" id="KW-1185">Reference proteome</keyword>
<sequence length="102" mass="11207">MRLILRCTGGFAGPAGTQTRTVDLAQLPADRAGQLQQLIHAIDFAALPPKLVKDAPRSWDFQYDLELEDGGQRTHCVQYHLDAAPAPLKALTEKLNDEVDPD</sequence>
<accession>A0A4Y9SL77</accession>
<protein>
    <submittedName>
        <fullName evidence="1">Uncharacterized protein</fullName>
    </submittedName>
</protein>